<gene>
    <name evidence="1" type="ORF">L0M14_10130</name>
</gene>
<accession>A0ABY3SPI0</accession>
<dbReference type="RefSeq" id="WP_235121986.1">
    <property type="nucleotide sequence ID" value="NZ_CP090978.1"/>
</dbReference>
<proteinExistence type="predicted"/>
<reference evidence="1 2" key="1">
    <citation type="journal article" date="2024" name="Int. J. Syst. Evol. Microbiol.">
        <title>Paenibacillus hexagrammi sp. nov., a novel bacterium isolated from the gut content of Hexagrammos agrammus.</title>
        <authorList>
            <person name="Jung H.K."/>
            <person name="Kim D.G."/>
            <person name="Zin H."/>
            <person name="Park J."/>
            <person name="Jung H."/>
            <person name="Kim Y.O."/>
            <person name="Kong H.J."/>
            <person name="Kim J.W."/>
            <person name="Kim Y.S."/>
        </authorList>
    </citation>
    <scope>NUCLEOTIDE SEQUENCE [LARGE SCALE GENOMIC DNA]</scope>
    <source>
        <strain evidence="1 2">YPD9-1</strain>
    </source>
</reference>
<sequence>MKTCLHVCGVIFDPLDEDYVDVCEQCGSDSAEQNPNESDIGSESYYLGGCGLIFDYLL</sequence>
<evidence type="ECO:0000313" key="2">
    <source>
        <dbReference type="Proteomes" id="UP001649230"/>
    </source>
</evidence>
<dbReference type="EMBL" id="CP090978">
    <property type="protein sequence ID" value="UJF35420.1"/>
    <property type="molecule type" value="Genomic_DNA"/>
</dbReference>
<name>A0ABY3SPI0_9BACL</name>
<dbReference type="Proteomes" id="UP001649230">
    <property type="component" value="Chromosome"/>
</dbReference>
<organism evidence="1 2">
    <name type="scientific">Paenibacillus hexagrammi</name>
    <dbReference type="NCBI Taxonomy" id="2908839"/>
    <lineage>
        <taxon>Bacteria</taxon>
        <taxon>Bacillati</taxon>
        <taxon>Bacillota</taxon>
        <taxon>Bacilli</taxon>
        <taxon>Bacillales</taxon>
        <taxon>Paenibacillaceae</taxon>
        <taxon>Paenibacillus</taxon>
    </lineage>
</organism>
<protein>
    <submittedName>
        <fullName evidence="1">Uncharacterized protein</fullName>
    </submittedName>
</protein>
<keyword evidence="2" id="KW-1185">Reference proteome</keyword>
<evidence type="ECO:0000313" key="1">
    <source>
        <dbReference type="EMBL" id="UJF35420.1"/>
    </source>
</evidence>